<proteinExistence type="predicted"/>
<dbReference type="Proteomes" id="UP001596170">
    <property type="component" value="Unassembled WGS sequence"/>
</dbReference>
<evidence type="ECO:0000313" key="1">
    <source>
        <dbReference type="EMBL" id="MFC6040568.1"/>
    </source>
</evidence>
<protein>
    <submittedName>
        <fullName evidence="1">SRPBCC family protein</fullName>
    </submittedName>
</protein>
<comment type="caution">
    <text evidence="1">The sequence shown here is derived from an EMBL/GenBank/DDBJ whole genome shotgun (WGS) entry which is preliminary data.</text>
</comment>
<evidence type="ECO:0000313" key="2">
    <source>
        <dbReference type="Proteomes" id="UP001596170"/>
    </source>
</evidence>
<organism evidence="1 2">
    <name type="scientific">Paenisporosarcina macmurdoensis</name>
    <dbReference type="NCBI Taxonomy" id="212659"/>
    <lineage>
        <taxon>Bacteria</taxon>
        <taxon>Bacillati</taxon>
        <taxon>Bacillota</taxon>
        <taxon>Bacilli</taxon>
        <taxon>Bacillales</taxon>
        <taxon>Caryophanaceae</taxon>
        <taxon>Paenisporosarcina</taxon>
    </lineage>
</organism>
<name>A0ABW1LAV3_9BACL</name>
<dbReference type="InterPro" id="IPR023393">
    <property type="entry name" value="START-like_dom_sf"/>
</dbReference>
<dbReference type="RefSeq" id="WP_377735079.1">
    <property type="nucleotide sequence ID" value="NZ_JBHSRI010000025.1"/>
</dbReference>
<gene>
    <name evidence="1" type="ORF">ACFPYN_14165</name>
</gene>
<dbReference type="CDD" id="cd07812">
    <property type="entry name" value="SRPBCC"/>
    <property type="match status" value="1"/>
</dbReference>
<dbReference type="EMBL" id="JBHSRI010000025">
    <property type="protein sequence ID" value="MFC6040568.1"/>
    <property type="molecule type" value="Genomic_DNA"/>
</dbReference>
<dbReference type="SUPFAM" id="SSF55961">
    <property type="entry name" value="Bet v1-like"/>
    <property type="match status" value="1"/>
</dbReference>
<reference evidence="2" key="1">
    <citation type="journal article" date="2019" name="Int. J. Syst. Evol. Microbiol.">
        <title>The Global Catalogue of Microorganisms (GCM) 10K type strain sequencing project: providing services to taxonomists for standard genome sequencing and annotation.</title>
        <authorList>
            <consortium name="The Broad Institute Genomics Platform"/>
            <consortium name="The Broad Institute Genome Sequencing Center for Infectious Disease"/>
            <person name="Wu L."/>
            <person name="Ma J."/>
        </authorList>
    </citation>
    <scope>NUCLEOTIDE SEQUENCE [LARGE SCALE GENOMIC DNA]</scope>
    <source>
        <strain evidence="2">CCUG 54527</strain>
    </source>
</reference>
<dbReference type="Gene3D" id="3.30.530.20">
    <property type="match status" value="1"/>
</dbReference>
<keyword evidence="2" id="KW-1185">Reference proteome</keyword>
<accession>A0ABW1LAV3</accession>
<sequence length="154" mass="18293">MKWTEERLIDAPIDLVWNLFEEEHAKRIMPKVVENRWLEKKPEVTGSTYQQTYQEGKRNETYVVEIMEYENTDHRKHKHIQFQLARAFEMNLAFTMEKVSEQQTKFTYSGSNLGINFVGRAMLKLGSKVNGNQVIYDFLDRVEQEAVHDYKVLT</sequence>